<dbReference type="InterPro" id="IPR027417">
    <property type="entry name" value="P-loop_NTPase"/>
</dbReference>
<keyword evidence="1" id="KW-0067">ATP-binding</keyword>
<gene>
    <name evidence="1" type="ORF">KK137_00005</name>
</gene>
<name>A0ABS5VYU9_9SPHN</name>
<evidence type="ECO:0000313" key="2">
    <source>
        <dbReference type="Proteomes" id="UP000811255"/>
    </source>
</evidence>
<dbReference type="EMBL" id="JAHFVK010000001">
    <property type="protein sequence ID" value="MBT2132701.1"/>
    <property type="molecule type" value="Genomic_DNA"/>
</dbReference>
<dbReference type="RefSeq" id="WP_214533756.1">
    <property type="nucleotide sequence ID" value="NZ_JAHFVK010000001.1"/>
</dbReference>
<evidence type="ECO:0000313" key="1">
    <source>
        <dbReference type="EMBL" id="MBT2132701.1"/>
    </source>
</evidence>
<dbReference type="CDD" id="cd00009">
    <property type="entry name" value="AAA"/>
    <property type="match status" value="1"/>
</dbReference>
<organism evidence="1 2">
    <name type="scientific">Croceibacterium selenioxidans</name>
    <dbReference type="NCBI Taxonomy" id="2838833"/>
    <lineage>
        <taxon>Bacteria</taxon>
        <taxon>Pseudomonadati</taxon>
        <taxon>Pseudomonadota</taxon>
        <taxon>Alphaproteobacteria</taxon>
        <taxon>Sphingomonadales</taxon>
        <taxon>Erythrobacteraceae</taxon>
        <taxon>Croceibacterium</taxon>
    </lineage>
</organism>
<comment type="caution">
    <text evidence="1">The sequence shown here is derived from an EMBL/GenBank/DDBJ whole genome shotgun (WGS) entry which is preliminary data.</text>
</comment>
<keyword evidence="1" id="KW-0547">Nucleotide-binding</keyword>
<reference evidence="1 2" key="1">
    <citation type="submission" date="2021-05" db="EMBL/GenBank/DDBJ databases">
        <title>Croceibacterium sp. LX-88 genome sequence.</title>
        <authorList>
            <person name="Luo X."/>
        </authorList>
    </citation>
    <scope>NUCLEOTIDE SEQUENCE [LARGE SCALE GENOMIC DNA]</scope>
    <source>
        <strain evidence="1 2">LX-88</strain>
    </source>
</reference>
<keyword evidence="2" id="KW-1185">Reference proteome</keyword>
<dbReference type="SUPFAM" id="SSF52540">
    <property type="entry name" value="P-loop containing nucleoside triphosphate hydrolases"/>
    <property type="match status" value="1"/>
</dbReference>
<accession>A0ABS5VYU9</accession>
<sequence>MLVEIILSVVGEAALAYASDKGFELFKSKEAKKEVAEIGCAAIEAGIQSAPSLAADLRSISFVKGVFVPVLETVISDPSDLPDPNGLAKQFVETFVQRFVKDDTTDEVLRRIFLTDPKDLVAAFEIIIRELRSQFNRSKYWREVGHFIAVETTLANTAAIRAILERQQREGEEAAIDFNAAIRDAKAGSDELREWPRDIAGREILRPELERLKKHIQEAPYGTSILIGEAGSGKSALMGTLTDELESCGHVVFGIKADTLPATIQSIEDVGIALGMAGPLATEIAVVARSAPVTVIIDQLDAVSDVMDRSSDRMKVLLRMVKNIRDQALPVHVVVSSRPFEAAHDARFQQLKAEEFSLALPSIDDVVALLSELQVECAGISDELKETLRRPFALKLFVQLVQRGVDPASVEAGDLLDRWLATADLGPDDTRRSVLKLMQSLASEMLETETLWRPADVYEAGSKGALARGEACGLIVRSGQKIGFSHQSWLDDFQAKGFRTGKDLADYAWQNQDSLFVRATVLRSLQRLRTTDEGAYVRAVFALLSDGKTRRHLRHLVTDAISTVRSPTAQEAAWVDTLIRTDPILANRALGRVVQNWPNWRPFLSKCLPELMAKTQYHWPAVQALAEEAKIDPDGVVSLVRSHWSDPERDELVFRIVEQSGVITERVEELIGVLLRRTAIDPHSVSHLVTMLRTDGRFLEACRVVAIWVQTVDVGRDKNPQLYDVERLAEAAPLEFAETLMPWFLEQAAKDVEPNRDGIKRYSKSQSLPWDWDFERERGSIIEAFRDAMNAVAKADAASSTRLIGMMGSVEIDQVQEVIAQNYIAAGAALACHALRYVLADERRFYLGETHVMVEPGLSSIEAGLTSQELVEAIGAHLPTDRLADLRDAIETWSLYGAAYGTEDDAELKRMRLRWSDEHRMELLERLPPAILAPRRQRQIKEWRAAKGRPIPRKRGTTMATWVGSPMPASTMERAADHDIFGMLDAIHDTSPEYPRRRPISRNGGVSELSRAFGEFGKNNPERAVRVAQRFVAGKHENAAGYLMDELSKDGIYPPREVLRLIHEFSAKGFASRTWTTHAAWALSRLSGELKGLPTETLTMLESWLENDPETIADQVQKRLVSEAENERRNKKERAMPSPFLFRAYGGMRMVPQENYTLLAAIFHGLLGRDEPAYEAWLDVLERHASKPEDPHIWSFLLADKGKWLFWADRSRVQALLSKLSDLDFRIFMSIDLVGLLWSARAMFPDQLIVRVCEAWFASEDDEFRQAAAELAEAFAIVEPDSVTAKALAALVNDDVSPELTGRLFTAASAWGENERSLKAQAHAFLMEHVSRVGGDQAHAISAAVDQTDNLAPDDFTRELIVAVADNASVLAASLTGRFADGLQSLLLYPGFDEPVMYVTERIATLIVDQRGGMHRGFIDRDFVQVAIALQRNDAPLRARAMDVYEKLLDAGAYGAEEAAKAAMGR</sequence>
<dbReference type="GO" id="GO:0005524">
    <property type="term" value="F:ATP binding"/>
    <property type="evidence" value="ECO:0007669"/>
    <property type="project" value="UniProtKB-KW"/>
</dbReference>
<dbReference type="Proteomes" id="UP000811255">
    <property type="component" value="Unassembled WGS sequence"/>
</dbReference>
<proteinExistence type="predicted"/>
<protein>
    <submittedName>
        <fullName evidence="1">ATP-binding protein</fullName>
    </submittedName>
</protein>